<proteinExistence type="predicted"/>
<name>A0ABW0VZF1_9BACL</name>
<dbReference type="EMBL" id="JBHSOW010000070">
    <property type="protein sequence ID" value="MFC5651252.1"/>
    <property type="molecule type" value="Genomic_DNA"/>
</dbReference>
<organism evidence="2 3">
    <name type="scientific">Paenibacillus solisilvae</name>
    <dbReference type="NCBI Taxonomy" id="2486751"/>
    <lineage>
        <taxon>Bacteria</taxon>
        <taxon>Bacillati</taxon>
        <taxon>Bacillota</taxon>
        <taxon>Bacilli</taxon>
        <taxon>Bacillales</taxon>
        <taxon>Paenibacillaceae</taxon>
        <taxon>Paenibacillus</taxon>
    </lineage>
</organism>
<feature type="compositionally biased region" description="Basic and acidic residues" evidence="1">
    <location>
        <begin position="36"/>
        <end position="60"/>
    </location>
</feature>
<reference evidence="3" key="1">
    <citation type="journal article" date="2019" name="Int. J. Syst. Evol. Microbiol.">
        <title>The Global Catalogue of Microorganisms (GCM) 10K type strain sequencing project: providing services to taxonomists for standard genome sequencing and annotation.</title>
        <authorList>
            <consortium name="The Broad Institute Genomics Platform"/>
            <consortium name="The Broad Institute Genome Sequencing Center for Infectious Disease"/>
            <person name="Wu L."/>
            <person name="Ma J."/>
        </authorList>
    </citation>
    <scope>NUCLEOTIDE SEQUENCE [LARGE SCALE GENOMIC DNA]</scope>
    <source>
        <strain evidence="3">CGMCC 1.3240</strain>
    </source>
</reference>
<keyword evidence="3" id="KW-1185">Reference proteome</keyword>
<sequence length="66" mass="7084">MTSSRNHQEAHGIGQIEEQLKQQADAADAIQGGNKTDLEIAKAANRDAHTSLDEMKEGHNEGSSIV</sequence>
<feature type="region of interest" description="Disordered" evidence="1">
    <location>
        <begin position="1"/>
        <end position="66"/>
    </location>
</feature>
<accession>A0ABW0VZF1</accession>
<protein>
    <submittedName>
        <fullName evidence="2">Uncharacterized protein</fullName>
    </submittedName>
</protein>
<gene>
    <name evidence="2" type="ORF">ACFPYJ_19500</name>
</gene>
<comment type="caution">
    <text evidence="2">The sequence shown here is derived from an EMBL/GenBank/DDBJ whole genome shotgun (WGS) entry which is preliminary data.</text>
</comment>
<evidence type="ECO:0000256" key="1">
    <source>
        <dbReference type="SAM" id="MobiDB-lite"/>
    </source>
</evidence>
<feature type="compositionally biased region" description="Basic and acidic residues" evidence="1">
    <location>
        <begin position="1"/>
        <end position="10"/>
    </location>
</feature>
<evidence type="ECO:0000313" key="3">
    <source>
        <dbReference type="Proteomes" id="UP001596047"/>
    </source>
</evidence>
<dbReference type="Proteomes" id="UP001596047">
    <property type="component" value="Unassembled WGS sequence"/>
</dbReference>
<evidence type="ECO:0000313" key="2">
    <source>
        <dbReference type="EMBL" id="MFC5651252.1"/>
    </source>
</evidence>
<dbReference type="RefSeq" id="WP_379189860.1">
    <property type="nucleotide sequence ID" value="NZ_JBHSOW010000070.1"/>
</dbReference>